<evidence type="ECO:0000313" key="3">
    <source>
        <dbReference type="Proteomes" id="UP000242755"/>
    </source>
</evidence>
<proteinExistence type="predicted"/>
<feature type="compositionally biased region" description="Basic residues" evidence="1">
    <location>
        <begin position="65"/>
        <end position="83"/>
    </location>
</feature>
<gene>
    <name evidence="2" type="ORF">CYJ40_08205</name>
</gene>
<organism evidence="2 3">
    <name type="scientific">Brevibacterium ravenspurgense</name>
    <dbReference type="NCBI Taxonomy" id="479117"/>
    <lineage>
        <taxon>Bacteria</taxon>
        <taxon>Bacillati</taxon>
        <taxon>Actinomycetota</taxon>
        <taxon>Actinomycetes</taxon>
        <taxon>Micrococcales</taxon>
        <taxon>Brevibacteriaceae</taxon>
        <taxon>Brevibacterium</taxon>
    </lineage>
</organism>
<feature type="region of interest" description="Disordered" evidence="1">
    <location>
        <begin position="56"/>
        <end position="83"/>
    </location>
</feature>
<accession>A0A2I1IFY6</accession>
<reference evidence="2 3" key="1">
    <citation type="submission" date="2017-12" db="EMBL/GenBank/DDBJ databases">
        <title>Phylogenetic diversity of female urinary microbiome.</title>
        <authorList>
            <person name="Thomas-White K."/>
            <person name="Wolfe A.J."/>
        </authorList>
    </citation>
    <scope>NUCLEOTIDE SEQUENCE [LARGE SCALE GENOMIC DNA]</scope>
    <source>
        <strain evidence="2 3">UMB0426</strain>
    </source>
</reference>
<dbReference type="EMBL" id="PKGO01000007">
    <property type="protein sequence ID" value="PKY70040.1"/>
    <property type="molecule type" value="Genomic_DNA"/>
</dbReference>
<dbReference type="AlphaFoldDB" id="A0A2I1IFY6"/>
<evidence type="ECO:0000256" key="1">
    <source>
        <dbReference type="SAM" id="MobiDB-lite"/>
    </source>
</evidence>
<dbReference type="Proteomes" id="UP000242755">
    <property type="component" value="Unassembled WGS sequence"/>
</dbReference>
<evidence type="ECO:0000313" key="2">
    <source>
        <dbReference type="EMBL" id="PKY70040.1"/>
    </source>
</evidence>
<name>A0A2I1IFY6_9MICO</name>
<comment type="caution">
    <text evidence="2">The sequence shown here is derived from an EMBL/GenBank/DDBJ whole genome shotgun (WGS) entry which is preliminary data.</text>
</comment>
<protein>
    <submittedName>
        <fullName evidence="2">Uncharacterized protein</fullName>
    </submittedName>
</protein>
<sequence length="188" mass="21478">MRNGSLIQHVDHTAAAYPVVADPVWLVPVAVVGTRVILQITVRAISKQAAKKAASKAAQKTAQAKGKRTASKNPKALKYRSHTQKNLRHNLVVKTGKNSGKRCQAHHTMPVKFESKFKRAGLNIHDPKYARWWISKKGVKNNHQSLAHEYNKRWEAFFKRNPSASKSQILEYRKKIDNSYRKRNVFRC</sequence>